<reference evidence="2" key="1">
    <citation type="submission" date="2021-05" db="EMBL/GenBank/DDBJ databases">
        <authorList>
            <person name="Alioto T."/>
            <person name="Alioto T."/>
            <person name="Gomez Garrido J."/>
        </authorList>
    </citation>
    <scope>NUCLEOTIDE SEQUENCE</scope>
</reference>
<dbReference type="AlphaFoldDB" id="A0A8D8FJQ2"/>
<feature type="compositionally biased region" description="Low complexity" evidence="1">
    <location>
        <begin position="33"/>
        <end position="45"/>
    </location>
</feature>
<protein>
    <submittedName>
        <fullName evidence="2">(northern house mosquito) hypothetical protein</fullName>
    </submittedName>
</protein>
<evidence type="ECO:0000256" key="1">
    <source>
        <dbReference type="SAM" id="MobiDB-lite"/>
    </source>
</evidence>
<accession>A0A8D8FJQ2</accession>
<sequence>MVRVGVYGCSCGCDCCGKVVAGDELDGQGGQRLGRLGAGAAANDGGHAKTPVRTEQPEHDDADQREREQEVHVSFNNPMSFQRQQSPSWCLPIPSPRATFVSFTAFTKHLTTSF</sequence>
<feature type="region of interest" description="Disordered" evidence="1">
    <location>
        <begin position="27"/>
        <end position="69"/>
    </location>
</feature>
<evidence type="ECO:0000313" key="2">
    <source>
        <dbReference type="EMBL" id="CAG6472903.1"/>
    </source>
</evidence>
<proteinExistence type="predicted"/>
<name>A0A8D8FJQ2_CULPI</name>
<organism evidence="2">
    <name type="scientific">Culex pipiens</name>
    <name type="common">House mosquito</name>
    <dbReference type="NCBI Taxonomy" id="7175"/>
    <lineage>
        <taxon>Eukaryota</taxon>
        <taxon>Metazoa</taxon>
        <taxon>Ecdysozoa</taxon>
        <taxon>Arthropoda</taxon>
        <taxon>Hexapoda</taxon>
        <taxon>Insecta</taxon>
        <taxon>Pterygota</taxon>
        <taxon>Neoptera</taxon>
        <taxon>Endopterygota</taxon>
        <taxon>Diptera</taxon>
        <taxon>Nematocera</taxon>
        <taxon>Culicoidea</taxon>
        <taxon>Culicidae</taxon>
        <taxon>Culicinae</taxon>
        <taxon>Culicini</taxon>
        <taxon>Culex</taxon>
        <taxon>Culex</taxon>
    </lineage>
</organism>
<feature type="compositionally biased region" description="Basic and acidic residues" evidence="1">
    <location>
        <begin position="55"/>
        <end position="69"/>
    </location>
</feature>
<dbReference type="EMBL" id="HBUE01071684">
    <property type="protein sequence ID" value="CAG6472903.1"/>
    <property type="molecule type" value="Transcribed_RNA"/>
</dbReference>